<reference evidence="2" key="2">
    <citation type="submission" date="2018-10" db="UniProtKB">
        <authorList>
            <consortium name="EnsemblPlants"/>
        </authorList>
    </citation>
    <scope>IDENTIFICATION</scope>
</reference>
<dbReference type="Pfam" id="PF00646">
    <property type="entry name" value="F-box"/>
    <property type="match status" value="1"/>
</dbReference>
<evidence type="ECO:0000259" key="1">
    <source>
        <dbReference type="PROSITE" id="PS50181"/>
    </source>
</evidence>
<dbReference type="Pfam" id="PF03478">
    <property type="entry name" value="Beta-prop_KIB1-4"/>
    <property type="match status" value="1"/>
</dbReference>
<keyword evidence="3" id="KW-1185">Reference proteome</keyword>
<dbReference type="Gramene" id="TraesLDM4B03G02260730.3">
    <property type="protein sequence ID" value="TraesLDM4B03G02260730.3"/>
    <property type="gene ID" value="TraesLDM4B03G02260730"/>
</dbReference>
<dbReference type="Gene3D" id="1.20.1280.50">
    <property type="match status" value="1"/>
</dbReference>
<dbReference type="Gramene" id="TraesCS4B02G095100.1">
    <property type="protein sequence ID" value="TraesCS4B02G095100.1"/>
    <property type="gene ID" value="TraesCS4B02G095100"/>
</dbReference>
<dbReference type="PANTHER" id="PTHR44586">
    <property type="entry name" value="F-BOX DOMAIN CONTAINING PROTEIN, EXPRESSED"/>
    <property type="match status" value="1"/>
</dbReference>
<dbReference type="Gramene" id="TraesARI4B03G02296630.2">
    <property type="protein sequence ID" value="TraesARI4B03G02296630.2"/>
    <property type="gene ID" value="TraesARI4B03G02296630"/>
</dbReference>
<dbReference type="Gramene" id="TraesWEE_scaffold_001094_01G000100.1">
    <property type="protein sequence ID" value="TraesWEE_scaffold_001094_01G000100.1"/>
    <property type="gene ID" value="TraesWEE_scaffold_001094_01G000100"/>
</dbReference>
<dbReference type="PaxDb" id="4565-Traes_4BS_77BCFB3B8.1"/>
<reference evidence="2" key="1">
    <citation type="submission" date="2018-08" db="EMBL/GenBank/DDBJ databases">
        <authorList>
            <person name="Rossello M."/>
        </authorList>
    </citation>
    <scope>NUCLEOTIDE SEQUENCE [LARGE SCALE GENOMIC DNA]</scope>
    <source>
        <strain evidence="2">cv. Chinese Spring</strain>
    </source>
</reference>
<dbReference type="EnsemblPlants" id="TraesCS4B02G095100.1">
    <property type="protein sequence ID" value="TraesCS4B02G095100.1"/>
    <property type="gene ID" value="TraesCS4B02G095100"/>
</dbReference>
<dbReference type="Gramene" id="TraesSYM4B03G02287380.4">
    <property type="protein sequence ID" value="TraesSYM4B03G02287380.4"/>
    <property type="gene ID" value="TraesSYM4B03G02287380"/>
</dbReference>
<sequence length="382" mass="42674">MSRSIFYHIGEAIVEHDHDGYFKQKGNAGGAPDSQPTDGYAADAADEYVRSAKATDVKTCKKFVIAICQIFGDESLRSPNEEDTARLLAIWQPVRRLSKAKPTTLQYPPFFGDFLCVRVPISVTGRSTGGTHEYSIGFVHSSVGDELPQDAICSYARSSWSDLPTDLLLRILQRLQLQESLAFALVCTSWSWAAAAAGVPCSCRPWLMSWTHLVEESQPKINWSSTVTCKFRHLVDVNKSYDVDFPKGCFVACAGASHGWLVLVNELSNLLLFNPFTSDMVSLPPITDFSFVEAIYDNQGHIEVYRFFNDGFYDAKYLATWFFQKAVLSCTPSKGGNYIVMIIHYDSNWLSFVRAGEGKWQVVSPLARRVQNQYVASGLNFS</sequence>
<dbReference type="InterPro" id="IPR036047">
    <property type="entry name" value="F-box-like_dom_sf"/>
</dbReference>
<dbReference type="InterPro" id="IPR001810">
    <property type="entry name" value="F-box_dom"/>
</dbReference>
<dbReference type="Gramene" id="TraesARI4B03G02296630.1">
    <property type="protein sequence ID" value="TraesARI4B03G02296630.1"/>
    <property type="gene ID" value="TraesARI4B03G02296630"/>
</dbReference>
<dbReference type="Gramene" id="TraesNOR4B03G02277790.1">
    <property type="protein sequence ID" value="TraesNOR4B03G02277790.1"/>
    <property type="gene ID" value="TraesNOR4B03G02277790"/>
</dbReference>
<dbReference type="GeneID" id="123091282"/>
<dbReference type="InterPro" id="IPR005174">
    <property type="entry name" value="KIB1-4_b-propeller"/>
</dbReference>
<dbReference type="Gramene" id="TraesJAG4B03G02260240.2">
    <property type="protein sequence ID" value="TraesJAG4B03G02260240.2"/>
    <property type="gene ID" value="TraesJAG4B03G02260240"/>
</dbReference>
<dbReference type="Gramene" id="TraesLAC4B03G02214150.2">
    <property type="protein sequence ID" value="TraesLAC4B03G02214150.2"/>
    <property type="gene ID" value="TraesLAC4B03G02214150"/>
</dbReference>
<dbReference type="AlphaFoldDB" id="A0A3B6IN35"/>
<dbReference type="Gramene" id="TraesJAG4B03G02260240.1">
    <property type="protein sequence ID" value="TraesJAG4B03G02260240.1"/>
    <property type="gene ID" value="TraesJAG4B03G02260240"/>
</dbReference>
<dbReference type="Gramene" id="TraesNOR4B03G02277790.3">
    <property type="protein sequence ID" value="TraesNOR4B03G02277790.3"/>
    <property type="gene ID" value="TraesNOR4B03G02277790"/>
</dbReference>
<dbReference type="RefSeq" id="XP_044368679.1">
    <property type="nucleotide sequence ID" value="XM_044512744.1"/>
</dbReference>
<dbReference type="SUPFAM" id="SSF81383">
    <property type="entry name" value="F-box domain"/>
    <property type="match status" value="1"/>
</dbReference>
<dbReference type="Gramene" id="TraesJAG4B03G02260240.3">
    <property type="protein sequence ID" value="TraesJAG4B03G02260240.3"/>
    <property type="gene ID" value="TraesJAG4B03G02260240"/>
</dbReference>
<organism evidence="2">
    <name type="scientific">Triticum aestivum</name>
    <name type="common">Wheat</name>
    <dbReference type="NCBI Taxonomy" id="4565"/>
    <lineage>
        <taxon>Eukaryota</taxon>
        <taxon>Viridiplantae</taxon>
        <taxon>Streptophyta</taxon>
        <taxon>Embryophyta</taxon>
        <taxon>Tracheophyta</taxon>
        <taxon>Spermatophyta</taxon>
        <taxon>Magnoliopsida</taxon>
        <taxon>Liliopsida</taxon>
        <taxon>Poales</taxon>
        <taxon>Poaceae</taxon>
        <taxon>BOP clade</taxon>
        <taxon>Pooideae</taxon>
        <taxon>Triticodae</taxon>
        <taxon>Triticeae</taxon>
        <taxon>Triticinae</taxon>
        <taxon>Triticum</taxon>
    </lineage>
</organism>
<evidence type="ECO:0000313" key="2">
    <source>
        <dbReference type="EnsemblPlants" id="TraesCS4B02G095100.1"/>
    </source>
</evidence>
<dbReference type="Proteomes" id="UP000019116">
    <property type="component" value="Chromosome 4B"/>
</dbReference>
<protein>
    <recommendedName>
        <fullName evidence="1">F-box domain-containing protein</fullName>
    </recommendedName>
</protein>
<dbReference type="Gramene" id="TraesCS4B03G0217700.1">
    <property type="protein sequence ID" value="TraesCS4B03G0217700.1.CDS"/>
    <property type="gene ID" value="TraesCS4B03G0217700"/>
</dbReference>
<dbReference type="Gramene" id="TraesSYM4B03G02287380.2">
    <property type="protein sequence ID" value="TraesSYM4B03G02287380.2"/>
    <property type="gene ID" value="TraesSYM4B03G02287380"/>
</dbReference>
<dbReference type="OrthoDB" id="622644at2759"/>
<dbReference type="Gramene" id="TraesLDM4B03G02260730.1">
    <property type="protein sequence ID" value="TraesLDM4B03G02260730.1"/>
    <property type="gene ID" value="TraesLDM4B03G02260730"/>
</dbReference>
<dbReference type="PROSITE" id="PS50181">
    <property type="entry name" value="FBOX"/>
    <property type="match status" value="1"/>
</dbReference>
<dbReference type="Gramene" id="TraesNOR4B03G02277790.4">
    <property type="protein sequence ID" value="TraesNOR4B03G02277790.4"/>
    <property type="gene ID" value="TraesNOR4B03G02277790"/>
</dbReference>
<dbReference type="Gramene" id="TraesLAC4B03G02214150.1">
    <property type="protein sequence ID" value="TraesLAC4B03G02214150.1"/>
    <property type="gene ID" value="TraesLAC4B03G02214150"/>
</dbReference>
<gene>
    <name evidence="2" type="primary">LOC123091282</name>
</gene>
<dbReference type="Gramene" id="TraesMAC4B03G02260200.1">
    <property type="protein sequence ID" value="TraesMAC4B03G02260200.1"/>
    <property type="gene ID" value="TraesMAC4B03G02260200"/>
</dbReference>
<feature type="domain" description="F-box" evidence="1">
    <location>
        <begin position="157"/>
        <end position="190"/>
    </location>
</feature>
<dbReference type="PANTHER" id="PTHR44586:SF25">
    <property type="entry name" value="(WILD MALAYSIAN BANANA) HYPOTHETICAL PROTEIN"/>
    <property type="match status" value="1"/>
</dbReference>
<dbReference type="RefSeq" id="XP_044368680.1">
    <property type="nucleotide sequence ID" value="XM_044512745.1"/>
</dbReference>
<proteinExistence type="predicted"/>
<name>A0A3B6IN35_WHEAT</name>
<dbReference type="Gramene" id="TraesCAD_scaffold_002266_01G000100.1">
    <property type="protein sequence ID" value="TraesCAD_scaffold_002266_01G000100.1"/>
    <property type="gene ID" value="TraesCAD_scaffold_002266_01G000100"/>
</dbReference>
<accession>A0A3B6IN35</accession>
<dbReference type="Gramene" id="TraesROB_scaffold_001862_01G000100.1">
    <property type="protein sequence ID" value="TraesROB_scaffold_001862_01G000100.1"/>
    <property type="gene ID" value="TraesROB_scaffold_001862_01G000100"/>
</dbReference>
<dbReference type="Gramene" id="TraesCLE_scaffold_003845_01G000100.1">
    <property type="protein sequence ID" value="TraesCLE_scaffold_003845_01G000100.1"/>
    <property type="gene ID" value="TraesCLE_scaffold_003845_01G000100"/>
</dbReference>
<dbReference type="Gramene" id="TraesMAC4B03G02260200.3">
    <property type="protein sequence ID" value="TraesMAC4B03G02260200.3"/>
    <property type="gene ID" value="TraesMAC4B03G02260200"/>
</dbReference>
<evidence type="ECO:0000313" key="3">
    <source>
        <dbReference type="Proteomes" id="UP000019116"/>
    </source>
</evidence>